<keyword evidence="2" id="KW-0378">Hydrolase</keyword>
<name>A0A2U8FW02_9BURK</name>
<accession>A0A2U8FW02</accession>
<dbReference type="GO" id="GO:0016787">
    <property type="term" value="F:hydrolase activity"/>
    <property type="evidence" value="ECO:0007669"/>
    <property type="project" value="UniProtKB-KW"/>
</dbReference>
<dbReference type="OrthoDB" id="8523637at2"/>
<evidence type="ECO:0000259" key="1">
    <source>
        <dbReference type="Pfam" id="PF12697"/>
    </source>
</evidence>
<reference evidence="2 3" key="1">
    <citation type="submission" date="2018-05" db="EMBL/GenBank/DDBJ databases">
        <title>complete genome sequence of Aquabacterium olei NBRC 110486.</title>
        <authorList>
            <person name="Tang B."/>
            <person name="Chang J."/>
            <person name="Zhang L."/>
            <person name="Yang H."/>
        </authorList>
    </citation>
    <scope>NUCLEOTIDE SEQUENCE [LARGE SCALE GENOMIC DNA]</scope>
    <source>
        <strain evidence="2 3">NBRC 110486</strain>
    </source>
</reference>
<keyword evidence="3" id="KW-1185">Reference proteome</keyword>
<proteinExistence type="predicted"/>
<evidence type="ECO:0000313" key="3">
    <source>
        <dbReference type="Proteomes" id="UP000244892"/>
    </source>
</evidence>
<dbReference type="GO" id="GO:0016020">
    <property type="term" value="C:membrane"/>
    <property type="evidence" value="ECO:0007669"/>
    <property type="project" value="TreeGrafter"/>
</dbReference>
<dbReference type="PANTHER" id="PTHR43798:SF33">
    <property type="entry name" value="HYDROLASE, PUTATIVE (AFU_ORTHOLOGUE AFUA_2G14860)-RELATED"/>
    <property type="match status" value="1"/>
</dbReference>
<organism evidence="2 3">
    <name type="scientific">Aquabacterium olei</name>
    <dbReference type="NCBI Taxonomy" id="1296669"/>
    <lineage>
        <taxon>Bacteria</taxon>
        <taxon>Pseudomonadati</taxon>
        <taxon>Pseudomonadota</taxon>
        <taxon>Betaproteobacteria</taxon>
        <taxon>Burkholderiales</taxon>
        <taxon>Aquabacterium</taxon>
    </lineage>
</organism>
<protein>
    <submittedName>
        <fullName evidence="2">Alpha/beta hydrolase</fullName>
    </submittedName>
</protein>
<dbReference type="Proteomes" id="UP000244892">
    <property type="component" value="Chromosome"/>
</dbReference>
<dbReference type="InterPro" id="IPR029058">
    <property type="entry name" value="AB_hydrolase_fold"/>
</dbReference>
<feature type="domain" description="AB hydrolase-1" evidence="1">
    <location>
        <begin position="32"/>
        <end position="283"/>
    </location>
</feature>
<dbReference type="Pfam" id="PF12697">
    <property type="entry name" value="Abhydrolase_6"/>
    <property type="match status" value="1"/>
</dbReference>
<dbReference type="SUPFAM" id="SSF53474">
    <property type="entry name" value="alpha/beta-Hydrolases"/>
    <property type="match status" value="1"/>
</dbReference>
<dbReference type="InterPro" id="IPR000073">
    <property type="entry name" value="AB_hydrolase_1"/>
</dbReference>
<dbReference type="KEGG" id="aon:DEH84_12010"/>
<sequence length="295" mass="32670">MKLHPWSHPAREGFTLRGWHSAPSGKPLLHVLHGNGFCARMYEPMLKPLSAHFDLWLSDVQGHGDSDPGERFLGWNRNAELALEALQAQGPMFRQVPHVALGHSFGGVLTALMMAEHPRHFARAVLLDPVLMPPAMLFGLTLAEMTGTAKLAPLARQARQRRHHWASRDAAFQALHGRGVYKGWTDEALHAFVTHGMREAPDGSVSLKCPPAREAEIFSSGPERLWASLGRVRTPTLVLRASHTFGFVREAVSRWTLVNNAVEETEFPGGHCFMQTHPEDAARAVADFLISRTKG</sequence>
<dbReference type="PANTHER" id="PTHR43798">
    <property type="entry name" value="MONOACYLGLYCEROL LIPASE"/>
    <property type="match status" value="1"/>
</dbReference>
<dbReference type="Gene3D" id="3.40.50.1820">
    <property type="entry name" value="alpha/beta hydrolase"/>
    <property type="match status" value="1"/>
</dbReference>
<dbReference type="EMBL" id="CP029210">
    <property type="protein sequence ID" value="AWI55251.1"/>
    <property type="molecule type" value="Genomic_DNA"/>
</dbReference>
<gene>
    <name evidence="2" type="ORF">DEH84_12010</name>
</gene>
<evidence type="ECO:0000313" key="2">
    <source>
        <dbReference type="EMBL" id="AWI55251.1"/>
    </source>
</evidence>
<dbReference type="InterPro" id="IPR050266">
    <property type="entry name" value="AB_hydrolase_sf"/>
</dbReference>
<dbReference type="AlphaFoldDB" id="A0A2U8FW02"/>